<dbReference type="eggNOG" id="ENOG5032D3R">
    <property type="taxonomic scope" value="Bacteria"/>
</dbReference>
<dbReference type="EMBL" id="FMTY01000008">
    <property type="protein sequence ID" value="SCX17907.1"/>
    <property type="molecule type" value="Genomic_DNA"/>
</dbReference>
<evidence type="ECO:0000313" key="1">
    <source>
        <dbReference type="EMBL" id="SCX17907.1"/>
    </source>
</evidence>
<name>A0A1G4W7A4_9FLAO</name>
<sequence length="240" mass="25538">MLCAQVGIGTTNPLSDLHIAGDTSTIRIESLNAVNDPANNDGIKPSPAYVTALGDVTLDPNIGNGIGTGGNLSPINFLMTIPNFIPDGATNKGSIINNTTLETNKTGLFSIVPFTSPQAALIEVKYSVTTILSSTDLNTVMTPFNDISTRAIKYYFSIDLNNDGLDAVESSKKYGLNGQFYSSHSQGILGYSFTNGHGYTNIPPGNHSLHFFAEIVDGETKFTSVGIGGYSDTLKIRIYN</sequence>
<dbReference type="Proteomes" id="UP000182124">
    <property type="component" value="Unassembled WGS sequence"/>
</dbReference>
<protein>
    <submittedName>
        <fullName evidence="1">Uncharacterized protein</fullName>
    </submittedName>
</protein>
<evidence type="ECO:0000313" key="2">
    <source>
        <dbReference type="Proteomes" id="UP000182124"/>
    </source>
</evidence>
<accession>A0A1G4W7A4</accession>
<dbReference type="AlphaFoldDB" id="A0A1G4W7A4"/>
<gene>
    <name evidence="1" type="ORF">SAMN02927925_02609</name>
</gene>
<proteinExistence type="predicted"/>
<dbReference type="STRING" id="329186.SAMN02927925_02609"/>
<organism evidence="1 2">
    <name type="scientific">Flavobacterium saliperosum</name>
    <dbReference type="NCBI Taxonomy" id="329186"/>
    <lineage>
        <taxon>Bacteria</taxon>
        <taxon>Pseudomonadati</taxon>
        <taxon>Bacteroidota</taxon>
        <taxon>Flavobacteriia</taxon>
        <taxon>Flavobacteriales</taxon>
        <taxon>Flavobacteriaceae</taxon>
        <taxon>Flavobacterium</taxon>
    </lineage>
</organism>
<reference evidence="1 2" key="1">
    <citation type="submission" date="2016-10" db="EMBL/GenBank/DDBJ databases">
        <authorList>
            <person name="de Groot N.N."/>
        </authorList>
    </citation>
    <scope>NUCLEOTIDE SEQUENCE [LARGE SCALE GENOMIC DNA]</scope>
    <source>
        <strain evidence="1 2">CGMCC 1.3801</strain>
    </source>
</reference>